<keyword evidence="1" id="KW-0863">Zinc-finger</keyword>
<feature type="domain" description="CCHC-type" evidence="2">
    <location>
        <begin position="65"/>
        <end position="80"/>
    </location>
</feature>
<dbReference type="PROSITE" id="PS50158">
    <property type="entry name" value="ZF_CCHC"/>
    <property type="match status" value="1"/>
</dbReference>
<protein>
    <submittedName>
        <fullName evidence="4">Uncharacterized protein LOC104706002</fullName>
    </submittedName>
</protein>
<gene>
    <name evidence="4" type="primary">LOC104706002</name>
</gene>
<keyword evidence="1" id="KW-0862">Zinc</keyword>
<dbReference type="InterPro" id="IPR054722">
    <property type="entry name" value="PolX-like_BBD"/>
</dbReference>
<dbReference type="Pfam" id="PF22936">
    <property type="entry name" value="Pol_BBD"/>
    <property type="match status" value="1"/>
</dbReference>
<accession>A0ABM0T3N7</accession>
<evidence type="ECO:0000259" key="2">
    <source>
        <dbReference type="PROSITE" id="PS50158"/>
    </source>
</evidence>
<dbReference type="Proteomes" id="UP000694864">
    <property type="component" value="Chromosome 1"/>
</dbReference>
<sequence>MYYFVWGLLKEANEQAKLEKRLEQVKIAEVKRISSSSSSRVKQDCDKLNSMRVMMMRSRHERGECIQCGGKGHVFKDCSKNQSRNEEEALPEYQMLAFNVGPVTFDKDMWMLYTTTSNHMTPYDKYFTTLDRTHRARIKFITGDSIMSEGIGDVRIMTKEGNKKKNKTIKNVLFVPKIDRNVLSVGQMTQAGYGIVMTAHKCTVEDQAGRLFGESMWEERGFFLRLEVVEGNL</sequence>
<evidence type="ECO:0000256" key="1">
    <source>
        <dbReference type="PROSITE-ProRule" id="PRU00047"/>
    </source>
</evidence>
<evidence type="ECO:0000313" key="4">
    <source>
        <dbReference type="RefSeq" id="XP_010420420.1"/>
    </source>
</evidence>
<name>A0ABM0T3N7_CAMSA</name>
<keyword evidence="1" id="KW-0479">Metal-binding</keyword>
<reference evidence="4" key="2">
    <citation type="submission" date="2025-08" db="UniProtKB">
        <authorList>
            <consortium name="RefSeq"/>
        </authorList>
    </citation>
    <scope>IDENTIFICATION</scope>
    <source>
        <tissue evidence="4">Leaf</tissue>
    </source>
</reference>
<dbReference type="GeneID" id="104706002"/>
<keyword evidence="3" id="KW-1185">Reference proteome</keyword>
<dbReference type="InterPro" id="IPR001878">
    <property type="entry name" value="Znf_CCHC"/>
</dbReference>
<evidence type="ECO:0000313" key="3">
    <source>
        <dbReference type="Proteomes" id="UP000694864"/>
    </source>
</evidence>
<proteinExistence type="predicted"/>
<dbReference type="RefSeq" id="XP_010420420.1">
    <property type="nucleotide sequence ID" value="XM_010422118.1"/>
</dbReference>
<reference evidence="3" key="1">
    <citation type="journal article" date="2014" name="Nat. Commun.">
        <title>The emerging biofuel crop Camelina sativa retains a highly undifferentiated hexaploid genome structure.</title>
        <authorList>
            <person name="Kagale S."/>
            <person name="Koh C."/>
            <person name="Nixon J."/>
            <person name="Bollina V."/>
            <person name="Clarke W.E."/>
            <person name="Tuteja R."/>
            <person name="Spillane C."/>
            <person name="Robinson S.J."/>
            <person name="Links M.G."/>
            <person name="Clarke C."/>
            <person name="Higgins E.E."/>
            <person name="Huebert T."/>
            <person name="Sharpe A.G."/>
            <person name="Parkin I.A."/>
        </authorList>
    </citation>
    <scope>NUCLEOTIDE SEQUENCE [LARGE SCALE GENOMIC DNA]</scope>
    <source>
        <strain evidence="3">cv. DH55</strain>
    </source>
</reference>
<organism evidence="3 4">
    <name type="scientific">Camelina sativa</name>
    <name type="common">False flax</name>
    <name type="synonym">Myagrum sativum</name>
    <dbReference type="NCBI Taxonomy" id="90675"/>
    <lineage>
        <taxon>Eukaryota</taxon>
        <taxon>Viridiplantae</taxon>
        <taxon>Streptophyta</taxon>
        <taxon>Embryophyta</taxon>
        <taxon>Tracheophyta</taxon>
        <taxon>Spermatophyta</taxon>
        <taxon>Magnoliopsida</taxon>
        <taxon>eudicotyledons</taxon>
        <taxon>Gunneridae</taxon>
        <taxon>Pentapetalae</taxon>
        <taxon>rosids</taxon>
        <taxon>malvids</taxon>
        <taxon>Brassicales</taxon>
        <taxon>Brassicaceae</taxon>
        <taxon>Camelineae</taxon>
        <taxon>Camelina</taxon>
    </lineage>
</organism>